<feature type="active site" evidence="4">
    <location>
        <position position="131"/>
    </location>
</feature>
<keyword evidence="3 6" id="KW-0413">Isomerase</keyword>
<evidence type="ECO:0000256" key="5">
    <source>
        <dbReference type="PROSITE-ProRule" id="PRU00182"/>
    </source>
</evidence>
<dbReference type="EC" id="5.4.99.-" evidence="6"/>
<dbReference type="InterPro" id="IPR050188">
    <property type="entry name" value="RluA_PseudoU_synthase"/>
</dbReference>
<dbReference type="GO" id="GO:0003723">
    <property type="term" value="F:RNA binding"/>
    <property type="evidence" value="ECO:0007669"/>
    <property type="project" value="UniProtKB-KW"/>
</dbReference>
<evidence type="ECO:0000256" key="2">
    <source>
        <dbReference type="ARBA" id="ARBA00010876"/>
    </source>
</evidence>
<evidence type="ECO:0000313" key="8">
    <source>
        <dbReference type="EMBL" id="MBI1756706.1"/>
    </source>
</evidence>
<evidence type="ECO:0000256" key="6">
    <source>
        <dbReference type="RuleBase" id="RU362028"/>
    </source>
</evidence>
<accession>A0A931PWJ3</accession>
<proteinExistence type="inferred from homology"/>
<protein>
    <recommendedName>
        <fullName evidence="6">Pseudouridine synthase</fullName>
        <ecNumber evidence="6">5.4.99.-</ecNumber>
    </recommendedName>
</protein>
<dbReference type="PROSITE" id="PS01129">
    <property type="entry name" value="PSI_RLU"/>
    <property type="match status" value="1"/>
</dbReference>
<dbReference type="PANTHER" id="PTHR21600">
    <property type="entry name" value="MITOCHONDRIAL RNA PSEUDOURIDINE SYNTHASE"/>
    <property type="match status" value="1"/>
</dbReference>
<evidence type="ECO:0000256" key="3">
    <source>
        <dbReference type="ARBA" id="ARBA00023235"/>
    </source>
</evidence>
<dbReference type="AlphaFoldDB" id="A0A931PWJ3"/>
<comment type="caution">
    <text evidence="8">The sequence shown here is derived from an EMBL/GenBank/DDBJ whole genome shotgun (WGS) entry which is preliminary data.</text>
</comment>
<dbReference type="InterPro" id="IPR036986">
    <property type="entry name" value="S4_RNA-bd_sf"/>
</dbReference>
<comment type="similarity">
    <text evidence="2 6">Belongs to the pseudouridine synthase RluA family.</text>
</comment>
<dbReference type="Pfam" id="PF01479">
    <property type="entry name" value="S4"/>
    <property type="match status" value="1"/>
</dbReference>
<dbReference type="InterPro" id="IPR002942">
    <property type="entry name" value="S4_RNA-bd"/>
</dbReference>
<dbReference type="NCBIfam" id="TIGR00005">
    <property type="entry name" value="rluA_subfam"/>
    <property type="match status" value="1"/>
</dbReference>
<reference evidence="8" key="1">
    <citation type="submission" date="2020-07" db="EMBL/GenBank/DDBJ databases">
        <title>Huge and variable diversity of episymbiotic CPR bacteria and DPANN archaea in groundwater ecosystems.</title>
        <authorList>
            <person name="He C.Y."/>
            <person name="Keren R."/>
            <person name="Whittaker M."/>
            <person name="Farag I.F."/>
            <person name="Doudna J."/>
            <person name="Cate J.H.D."/>
            <person name="Banfield J.F."/>
        </authorList>
    </citation>
    <scope>NUCLEOTIDE SEQUENCE</scope>
    <source>
        <strain evidence="8">NC_groundwater_17_Pr7_B-0.1um_64_12</strain>
    </source>
</reference>
<dbReference type="Pfam" id="PF00849">
    <property type="entry name" value="PseudoU_synth_2"/>
    <property type="match status" value="1"/>
</dbReference>
<organism evidence="8 9">
    <name type="scientific">Fimbriimonas ginsengisoli</name>
    <dbReference type="NCBI Taxonomy" id="1005039"/>
    <lineage>
        <taxon>Bacteria</taxon>
        <taxon>Bacillati</taxon>
        <taxon>Armatimonadota</taxon>
        <taxon>Fimbriimonadia</taxon>
        <taxon>Fimbriimonadales</taxon>
        <taxon>Fimbriimonadaceae</taxon>
        <taxon>Fimbriimonas</taxon>
    </lineage>
</organism>
<evidence type="ECO:0000313" key="9">
    <source>
        <dbReference type="Proteomes" id="UP000727962"/>
    </source>
</evidence>
<dbReference type="CDD" id="cd00165">
    <property type="entry name" value="S4"/>
    <property type="match status" value="1"/>
</dbReference>
<dbReference type="SMART" id="SM00363">
    <property type="entry name" value="S4"/>
    <property type="match status" value="1"/>
</dbReference>
<dbReference type="InterPro" id="IPR020103">
    <property type="entry name" value="PsdUridine_synth_cat_dom_sf"/>
</dbReference>
<evidence type="ECO:0000256" key="1">
    <source>
        <dbReference type="ARBA" id="ARBA00000073"/>
    </source>
</evidence>
<dbReference type="EMBL" id="JACOSL010000038">
    <property type="protein sequence ID" value="MBI1756706.1"/>
    <property type="molecule type" value="Genomic_DNA"/>
</dbReference>
<comment type="catalytic activity">
    <reaction evidence="1 6">
        <text>a uridine in RNA = a pseudouridine in RNA</text>
        <dbReference type="Rhea" id="RHEA:48348"/>
        <dbReference type="Rhea" id="RHEA-COMP:12068"/>
        <dbReference type="Rhea" id="RHEA-COMP:12069"/>
        <dbReference type="ChEBI" id="CHEBI:65314"/>
        <dbReference type="ChEBI" id="CHEBI:65315"/>
    </reaction>
</comment>
<dbReference type="PROSITE" id="PS50889">
    <property type="entry name" value="S4"/>
    <property type="match status" value="1"/>
</dbReference>
<dbReference type="Gene3D" id="3.10.290.10">
    <property type="entry name" value="RNA-binding S4 domain"/>
    <property type="match status" value="1"/>
</dbReference>
<dbReference type="CDD" id="cd02869">
    <property type="entry name" value="PseudoU_synth_RluA_like"/>
    <property type="match status" value="1"/>
</dbReference>
<keyword evidence="5" id="KW-0694">RNA-binding</keyword>
<feature type="domain" description="RNA-binding S4" evidence="7">
    <location>
        <begin position="7"/>
        <end position="67"/>
    </location>
</feature>
<dbReference type="Proteomes" id="UP000727962">
    <property type="component" value="Unassembled WGS sequence"/>
</dbReference>
<evidence type="ECO:0000259" key="7">
    <source>
        <dbReference type="SMART" id="SM00363"/>
    </source>
</evidence>
<dbReference type="GO" id="GO:0120159">
    <property type="term" value="F:rRNA pseudouridine synthase activity"/>
    <property type="evidence" value="ECO:0007669"/>
    <property type="project" value="UniProtKB-ARBA"/>
</dbReference>
<dbReference type="SUPFAM" id="SSF55174">
    <property type="entry name" value="Alpha-L RNA-binding motif"/>
    <property type="match status" value="1"/>
</dbReference>
<comment type="function">
    <text evidence="6">Responsible for synthesis of pseudouridine from uracil.</text>
</comment>
<dbReference type="GO" id="GO:0000455">
    <property type="term" value="P:enzyme-directed rRNA pseudouridine synthesis"/>
    <property type="evidence" value="ECO:0007669"/>
    <property type="project" value="UniProtKB-ARBA"/>
</dbReference>
<sequence>MVAKQSDRLDRLLVTELPAFSRTRLAALISEGKVLVDGQPRKPSFHVEAGMRVCLDAPEPRAAHDLTPSDIPLDVVYEDEAILVVNKPRGLASHPARSLREPTLVNALLARPHDLSEVGPPFRPGIVHRLDKETTGLLLVAKTDFAHLALARQIEARSVSRIYVALARGRVEQDSFRIEAAVARDRRDRRKMAIDAGGRSAVTHGRVLNRDEMATLLALKLETGRTHQIRVHLASIGHPVVGDSIYGSKGREELPLQLHATLLAFDHPVTGERVELYAAPPLDFARRDAVSRTELEAIWV</sequence>
<evidence type="ECO:0000256" key="4">
    <source>
        <dbReference type="PIRSR" id="PIRSR606225-1"/>
    </source>
</evidence>
<gene>
    <name evidence="8" type="ORF">HYR64_06320</name>
</gene>
<dbReference type="InterPro" id="IPR006225">
    <property type="entry name" value="PsdUridine_synth_RluC/D"/>
</dbReference>
<name>A0A931PWJ3_FIMGI</name>
<dbReference type="InterPro" id="IPR006224">
    <property type="entry name" value="PsdUridine_synth_RluA-like_CS"/>
</dbReference>
<dbReference type="Gene3D" id="3.30.2350.10">
    <property type="entry name" value="Pseudouridine synthase"/>
    <property type="match status" value="1"/>
</dbReference>
<dbReference type="SUPFAM" id="SSF55120">
    <property type="entry name" value="Pseudouridine synthase"/>
    <property type="match status" value="1"/>
</dbReference>
<dbReference type="InterPro" id="IPR006145">
    <property type="entry name" value="PsdUridine_synth_RsuA/RluA"/>
</dbReference>
<dbReference type="PANTHER" id="PTHR21600:SF44">
    <property type="entry name" value="RIBOSOMAL LARGE SUBUNIT PSEUDOURIDINE SYNTHASE D"/>
    <property type="match status" value="1"/>
</dbReference>